<protein>
    <submittedName>
        <fullName evidence="1">Uncharacterized protein</fullName>
    </submittedName>
</protein>
<keyword evidence="2" id="KW-1185">Reference proteome</keyword>
<evidence type="ECO:0000313" key="2">
    <source>
        <dbReference type="Proteomes" id="UP001580407"/>
    </source>
</evidence>
<sequence length="66" mass="7509">MYVTADLKFAAIDAASGKIKWKASETDEYMCSYDPVNRKIEVSILICRLARVRERAYTLGKKGDFT</sequence>
<reference evidence="1 2" key="1">
    <citation type="submission" date="2024-09" db="EMBL/GenBank/DDBJ databases">
        <authorList>
            <person name="Ruan L."/>
        </authorList>
    </citation>
    <scope>NUCLEOTIDE SEQUENCE [LARGE SCALE GENOMIC DNA]</scope>
    <source>
        <strain evidence="1 2">D33</strain>
    </source>
</reference>
<comment type="caution">
    <text evidence="1">The sequence shown here is derived from an EMBL/GenBank/DDBJ whole genome shotgun (WGS) entry which is preliminary data.</text>
</comment>
<name>A0ABV5B6Y8_9BACL</name>
<gene>
    <name evidence="1" type="ORF">ACE3NQ_11080</name>
</gene>
<dbReference type="EMBL" id="JBHILM010000010">
    <property type="protein sequence ID" value="MFB5681455.1"/>
    <property type="molecule type" value="Genomic_DNA"/>
</dbReference>
<proteinExistence type="predicted"/>
<dbReference type="Proteomes" id="UP001580407">
    <property type="component" value="Unassembled WGS sequence"/>
</dbReference>
<evidence type="ECO:0000313" key="1">
    <source>
        <dbReference type="EMBL" id="MFB5681455.1"/>
    </source>
</evidence>
<accession>A0ABV5B6Y8</accession>
<organism evidence="1 2">
    <name type="scientific">Paenibacillus terreus</name>
    <dbReference type="NCBI Taxonomy" id="1387834"/>
    <lineage>
        <taxon>Bacteria</taxon>
        <taxon>Bacillati</taxon>
        <taxon>Bacillota</taxon>
        <taxon>Bacilli</taxon>
        <taxon>Bacillales</taxon>
        <taxon>Paenibacillaceae</taxon>
        <taxon>Paenibacillus</taxon>
    </lineage>
</organism>